<dbReference type="CDD" id="cd01949">
    <property type="entry name" value="GGDEF"/>
    <property type="match status" value="1"/>
</dbReference>
<dbReference type="PANTHER" id="PTHR44757">
    <property type="entry name" value="DIGUANYLATE CYCLASE DGCP"/>
    <property type="match status" value="1"/>
</dbReference>
<dbReference type="SUPFAM" id="SSF55073">
    <property type="entry name" value="Nucleotide cyclase"/>
    <property type="match status" value="1"/>
</dbReference>
<dbReference type="Pfam" id="PF00989">
    <property type="entry name" value="PAS"/>
    <property type="match status" value="1"/>
</dbReference>
<evidence type="ECO:0000259" key="6">
    <source>
        <dbReference type="PROSITE" id="PS50113"/>
    </source>
</evidence>
<dbReference type="Gene3D" id="3.40.50.2300">
    <property type="match status" value="1"/>
</dbReference>
<dbReference type="InterPro" id="IPR000700">
    <property type="entry name" value="PAS-assoc_C"/>
</dbReference>
<feature type="modified residue" description="4-aspartylphosphate" evidence="3">
    <location>
        <position position="56"/>
    </location>
</feature>
<feature type="domain" description="PAC" evidence="6">
    <location>
        <begin position="586"/>
        <end position="637"/>
    </location>
</feature>
<sequence>MKTVKFLIIDNHRDDREQIRQVLQKEFYGLEFWEVVKREDFDEAIVRGDSDVVFTDYLLDWTDGLWILKIIKERFPDIPVIMVTDTGNEEIAVTGIKSGLSDYVLKRHLYRLPSAVKESLDKIRLDRKCDDTSKQLTVSAERYHGISKYIHDFAYDFRVEHDGSLVCECVTEGFVFITGYIPKELDERGGLISLVHPADMPVFLQHRDSLFSGRSNISEFRIITKSGEIRWLRDYAQPVWSETHGRTSHIYGTVQNITEYRQYAETLRDAEIKYRNLIETANDAIFIADAESGRIIDANKRAEDLIGYSREEIIGMHQTQLHPKEEVMHYAKIFEGRVSGGKAFIEDLYVCHKNGHKIPIEINASVALLGDKKIVQGVFKDITERRRAEECIRLYAEILNNIQIGLVAWHLENIDDIKTCKLIAANTAAAQFTGVAMGELIGKTMAESFPALMKTEVPEVYAEVVRSRKIKDLKEDHFVDTGNFKSVLSVKAFPLSNNCVGVAFVDITESEKIHEEVKIFKILFSEIRDLAYICDTQGNILYVNKIFEKFTGHKPEEFFGKSFSPLFDEENLKKAMDAHTRTVQGESLQFELYFKDTGILCEYRNFHLRDGKGNIIRTIGIARDITERKHVEEALREKNQALQALIHASPLAIMALDPQGKVAMWSSAAERMFGWRKEEVLGHILPIIPDDKQEEFRALRERVLRGESFAGVEVRRQKRDGSPIDVRISTAPLRDRQGNISGIMGVVADITEHKRTLAIDALFHEIDQLVLQGQTLDFILPYVCTRLVDIFAYPLIWIGMKEPDGAVSISAKAGTHTNYLHGLKVRWDNTSDGQCTIGLSVRSKKTQTSSNTQEPAIRRCLEWASRYGFQSFAAVPLLVNDKILGVLNLYALEPNAFDTETIRMLENLAARISVTLLIAMDQQQLRLQGIAMESVANAVFITNCDGRIKWVNNAFIRLSGYTEGEVSGKTPRLFKSGKQDPSFYQQVWQTILAGKVWRGEIINRRKDGDLYTVNQTITPLLDTHGKVCHFVAIHEDISDKKKIEERIHYMAHYDALTNLPNRNLFLDYLELELAHAHRNERMVAVMFLDLDRFKIINDTMGHVFGDKLLKAVAERMRACIREGDTVSRLGGDEFTFIIPDIVQPQDVVLIAQKILNAMSRSFQVEGRDIHVTPSIGIALYPSDADDADSLIKKADTAMYHAKEQGKNTFKFYREDMNVSNFERLTLENDLRKALEKGELFVYYQPLIDQDTGQIISMEALARWQHPDIGMISPAKFIPIAEETGLIVPIGEWVLMKACDQTRAWHDAGFHALRVMVNLSARQFKQQNLVNTITQVLQKTGLDPHYLELELTEGIVMQNDITILSALRELKALGILLSIDDFGTQYSSLSYLKRFPIDTLKIDRSFVHDITTNPDDAAIVTAIIAIAESLKLKVVAEGVENKEQAAFLRKLRCNNIQGYVYSHPLPARAIEHLLQKGAV</sequence>
<dbReference type="Gene3D" id="3.30.70.270">
    <property type="match status" value="1"/>
</dbReference>
<dbReference type="InterPro" id="IPR013767">
    <property type="entry name" value="PAS_fold"/>
</dbReference>
<dbReference type="InterPro" id="IPR000160">
    <property type="entry name" value="GGDEF_dom"/>
</dbReference>
<feature type="domain" description="PAS" evidence="5">
    <location>
        <begin position="270"/>
        <end position="325"/>
    </location>
</feature>
<dbReference type="InterPro" id="IPR013656">
    <property type="entry name" value="PAS_4"/>
</dbReference>
<dbReference type="InterPro" id="IPR003018">
    <property type="entry name" value="GAF"/>
</dbReference>
<dbReference type="InterPro" id="IPR052155">
    <property type="entry name" value="Biofilm_reg_signaling"/>
</dbReference>
<dbReference type="SUPFAM" id="SSF55781">
    <property type="entry name" value="GAF domain-like"/>
    <property type="match status" value="1"/>
</dbReference>
<dbReference type="InterPro" id="IPR035965">
    <property type="entry name" value="PAS-like_dom_sf"/>
</dbReference>
<evidence type="ECO:0000313" key="9">
    <source>
        <dbReference type="EMBL" id="GAN33455.1"/>
    </source>
</evidence>
<evidence type="ECO:0000256" key="2">
    <source>
        <dbReference type="ARBA" id="ARBA00022777"/>
    </source>
</evidence>
<keyword evidence="3" id="KW-0597">Phosphoprotein</keyword>
<keyword evidence="1" id="KW-0808">Transferase</keyword>
<dbReference type="SMART" id="SM00267">
    <property type="entry name" value="GGDEF"/>
    <property type="match status" value="1"/>
</dbReference>
<evidence type="ECO:0000313" key="10">
    <source>
        <dbReference type="Proteomes" id="UP000032309"/>
    </source>
</evidence>
<dbReference type="InterPro" id="IPR000014">
    <property type="entry name" value="PAS"/>
</dbReference>
<gene>
    <name evidence="9" type="ORF">BROSI_A1979</name>
</gene>
<name>A0ABQ0JXJ1_9BACT</name>
<comment type="caution">
    <text evidence="9">The sequence shown here is derived from an EMBL/GenBank/DDBJ whole genome shotgun (WGS) entry which is preliminary data.</text>
</comment>
<dbReference type="SMART" id="SM00065">
    <property type="entry name" value="GAF"/>
    <property type="match status" value="1"/>
</dbReference>
<dbReference type="NCBIfam" id="TIGR00229">
    <property type="entry name" value="sensory_box"/>
    <property type="match status" value="4"/>
</dbReference>
<dbReference type="InterPro" id="IPR013655">
    <property type="entry name" value="PAS_fold_3"/>
</dbReference>
<evidence type="ECO:0000256" key="1">
    <source>
        <dbReference type="ARBA" id="ARBA00022679"/>
    </source>
</evidence>
<feature type="domain" description="PAC" evidence="6">
    <location>
        <begin position="216"/>
        <end position="269"/>
    </location>
</feature>
<keyword evidence="10" id="KW-1185">Reference proteome</keyword>
<dbReference type="Pfam" id="PF08448">
    <property type="entry name" value="PAS_4"/>
    <property type="match status" value="1"/>
</dbReference>
<feature type="domain" description="PAS" evidence="5">
    <location>
        <begin position="931"/>
        <end position="970"/>
    </location>
</feature>
<dbReference type="SUPFAM" id="SSF52172">
    <property type="entry name" value="CheY-like"/>
    <property type="match status" value="1"/>
</dbReference>
<dbReference type="Pfam" id="PF13185">
    <property type="entry name" value="GAF_2"/>
    <property type="match status" value="1"/>
</dbReference>
<dbReference type="SMART" id="SM00086">
    <property type="entry name" value="PAC"/>
    <property type="match status" value="5"/>
</dbReference>
<organism evidence="9 10">
    <name type="scientific">Candidatus Brocadia sinica JPN1</name>
    <dbReference type="NCBI Taxonomy" id="1197129"/>
    <lineage>
        <taxon>Bacteria</taxon>
        <taxon>Pseudomonadati</taxon>
        <taxon>Planctomycetota</taxon>
        <taxon>Candidatus Brocadiia</taxon>
        <taxon>Candidatus Brocadiales</taxon>
        <taxon>Candidatus Brocadiaceae</taxon>
        <taxon>Candidatus Brocadia</taxon>
    </lineage>
</organism>
<dbReference type="Pfam" id="PF00072">
    <property type="entry name" value="Response_reg"/>
    <property type="match status" value="1"/>
</dbReference>
<dbReference type="PROSITE" id="PS50883">
    <property type="entry name" value="EAL"/>
    <property type="match status" value="1"/>
</dbReference>
<dbReference type="InterPro" id="IPR029787">
    <property type="entry name" value="Nucleotide_cyclase"/>
</dbReference>
<feature type="domain" description="Response regulatory" evidence="4">
    <location>
        <begin position="5"/>
        <end position="121"/>
    </location>
</feature>
<dbReference type="CDD" id="cd01948">
    <property type="entry name" value="EAL"/>
    <property type="match status" value="1"/>
</dbReference>
<dbReference type="Proteomes" id="UP000032309">
    <property type="component" value="Unassembled WGS sequence"/>
</dbReference>
<dbReference type="Gene3D" id="3.30.450.20">
    <property type="entry name" value="PAS domain"/>
    <property type="match status" value="6"/>
</dbReference>
<dbReference type="PROSITE" id="PS50113">
    <property type="entry name" value="PAC"/>
    <property type="match status" value="4"/>
</dbReference>
<dbReference type="CDD" id="cd00156">
    <property type="entry name" value="REC"/>
    <property type="match status" value="1"/>
</dbReference>
<accession>A0ABQ0JXJ1</accession>
<evidence type="ECO:0000259" key="5">
    <source>
        <dbReference type="PROSITE" id="PS50112"/>
    </source>
</evidence>
<feature type="domain" description="GGDEF" evidence="8">
    <location>
        <begin position="1081"/>
        <end position="1214"/>
    </location>
</feature>
<dbReference type="PROSITE" id="PS50887">
    <property type="entry name" value="GGDEF"/>
    <property type="match status" value="1"/>
</dbReference>
<dbReference type="CDD" id="cd00130">
    <property type="entry name" value="PAS"/>
    <property type="match status" value="5"/>
</dbReference>
<dbReference type="InterPro" id="IPR029016">
    <property type="entry name" value="GAF-like_dom_sf"/>
</dbReference>
<keyword evidence="2" id="KW-0418">Kinase</keyword>
<evidence type="ECO:0000259" key="4">
    <source>
        <dbReference type="PROSITE" id="PS50110"/>
    </source>
</evidence>
<dbReference type="EMBL" id="BAFN01000001">
    <property type="protein sequence ID" value="GAN33455.1"/>
    <property type="molecule type" value="Genomic_DNA"/>
</dbReference>
<dbReference type="PANTHER" id="PTHR44757:SF2">
    <property type="entry name" value="BIOFILM ARCHITECTURE MAINTENANCE PROTEIN MBAA"/>
    <property type="match status" value="1"/>
</dbReference>
<dbReference type="SMART" id="SM00052">
    <property type="entry name" value="EAL"/>
    <property type="match status" value="1"/>
</dbReference>
<evidence type="ECO:0000259" key="7">
    <source>
        <dbReference type="PROSITE" id="PS50883"/>
    </source>
</evidence>
<evidence type="ECO:0000256" key="3">
    <source>
        <dbReference type="PROSITE-ProRule" id="PRU00169"/>
    </source>
</evidence>
<dbReference type="InterPro" id="IPR001610">
    <property type="entry name" value="PAC"/>
</dbReference>
<dbReference type="NCBIfam" id="TIGR00254">
    <property type="entry name" value="GGDEF"/>
    <property type="match status" value="1"/>
</dbReference>
<feature type="domain" description="PAS" evidence="5">
    <location>
        <begin position="516"/>
        <end position="586"/>
    </location>
</feature>
<feature type="domain" description="PAC" evidence="6">
    <location>
        <begin position="995"/>
        <end position="1049"/>
    </location>
</feature>
<feature type="domain" description="EAL" evidence="7">
    <location>
        <begin position="1223"/>
        <end position="1477"/>
    </location>
</feature>
<dbReference type="Pfam" id="PF00563">
    <property type="entry name" value="EAL"/>
    <property type="match status" value="1"/>
</dbReference>
<dbReference type="PROSITE" id="PS50110">
    <property type="entry name" value="RESPONSE_REGULATORY"/>
    <property type="match status" value="1"/>
</dbReference>
<feature type="domain" description="PAS" evidence="5">
    <location>
        <begin position="638"/>
        <end position="707"/>
    </location>
</feature>
<proteinExistence type="predicted"/>
<feature type="domain" description="PAC" evidence="6">
    <location>
        <begin position="710"/>
        <end position="762"/>
    </location>
</feature>
<dbReference type="SUPFAM" id="SSF141868">
    <property type="entry name" value="EAL domain-like"/>
    <property type="match status" value="1"/>
</dbReference>
<dbReference type="SUPFAM" id="SSF55785">
    <property type="entry name" value="PYP-like sensor domain (PAS domain)"/>
    <property type="match status" value="6"/>
</dbReference>
<dbReference type="InterPro" id="IPR035919">
    <property type="entry name" value="EAL_sf"/>
</dbReference>
<dbReference type="Pfam" id="PF08447">
    <property type="entry name" value="PAS_3"/>
    <property type="match status" value="1"/>
</dbReference>
<dbReference type="PROSITE" id="PS50112">
    <property type="entry name" value="PAS"/>
    <property type="match status" value="4"/>
</dbReference>
<evidence type="ECO:0000259" key="8">
    <source>
        <dbReference type="PROSITE" id="PS50887"/>
    </source>
</evidence>
<reference evidence="10" key="1">
    <citation type="journal article" date="2015" name="Genome Announc.">
        <title>Draft Genome Sequence of an Anaerobic Ammonium-Oxidizing Bacterium, "Candidatus Brocadia sinica".</title>
        <authorList>
            <person name="Oshiki M."/>
            <person name="Shinyako-Hata K."/>
            <person name="Satoh H."/>
            <person name="Okabe S."/>
        </authorList>
    </citation>
    <scope>NUCLEOTIDE SEQUENCE [LARGE SCALE GENOMIC DNA]</scope>
    <source>
        <strain evidence="10">JPN1</strain>
    </source>
</reference>
<dbReference type="InterPro" id="IPR043128">
    <property type="entry name" value="Rev_trsase/Diguanyl_cyclase"/>
</dbReference>
<dbReference type="SMART" id="SM00448">
    <property type="entry name" value="REC"/>
    <property type="match status" value="1"/>
</dbReference>
<protein>
    <submittedName>
        <fullName evidence="9">Sensory box/GGDEF family protein</fullName>
    </submittedName>
</protein>
<dbReference type="InterPro" id="IPR001789">
    <property type="entry name" value="Sig_transdc_resp-reg_receiver"/>
</dbReference>
<dbReference type="Gene3D" id="3.20.20.450">
    <property type="entry name" value="EAL domain"/>
    <property type="match status" value="1"/>
</dbReference>
<dbReference type="SMART" id="SM00091">
    <property type="entry name" value="PAS"/>
    <property type="match status" value="6"/>
</dbReference>
<dbReference type="InterPro" id="IPR011006">
    <property type="entry name" value="CheY-like_superfamily"/>
</dbReference>
<dbReference type="Pfam" id="PF13426">
    <property type="entry name" value="PAS_9"/>
    <property type="match status" value="3"/>
</dbReference>
<dbReference type="Gene3D" id="3.30.450.40">
    <property type="match status" value="1"/>
</dbReference>
<dbReference type="InterPro" id="IPR001633">
    <property type="entry name" value="EAL_dom"/>
</dbReference>
<dbReference type="Pfam" id="PF00990">
    <property type="entry name" value="GGDEF"/>
    <property type="match status" value="1"/>
</dbReference>